<keyword evidence="6" id="KW-0325">Glycoprotein</keyword>
<keyword evidence="4 7" id="KW-1133">Transmembrane helix</keyword>
<feature type="transmembrane region" description="Helical" evidence="7">
    <location>
        <begin position="439"/>
        <end position="465"/>
    </location>
</feature>
<name>A0A5N4A9U7_PHOPY</name>
<dbReference type="InParanoid" id="A0A5N4A9U7"/>
<protein>
    <recommendedName>
        <fullName evidence="10">Prominin-like protein</fullName>
    </recommendedName>
</protein>
<feature type="transmembrane region" description="Helical" evidence="7">
    <location>
        <begin position="121"/>
        <end position="147"/>
    </location>
</feature>
<proteinExistence type="inferred from homology"/>
<evidence type="ECO:0000256" key="5">
    <source>
        <dbReference type="ARBA" id="ARBA00023136"/>
    </source>
</evidence>
<evidence type="ECO:0000313" key="9">
    <source>
        <dbReference type="Proteomes" id="UP000327044"/>
    </source>
</evidence>
<evidence type="ECO:0000256" key="7">
    <source>
        <dbReference type="SAM" id="Phobius"/>
    </source>
</evidence>
<gene>
    <name evidence="8" type="ORF">PPYR_13707</name>
</gene>
<dbReference type="EMBL" id="VVIM01000009">
    <property type="protein sequence ID" value="KAB0794087.1"/>
    <property type="molecule type" value="Genomic_DNA"/>
</dbReference>
<feature type="transmembrane region" description="Helical" evidence="7">
    <location>
        <begin position="796"/>
        <end position="821"/>
    </location>
</feature>
<dbReference type="GO" id="GO:0016020">
    <property type="term" value="C:membrane"/>
    <property type="evidence" value="ECO:0007669"/>
    <property type="project" value="UniProtKB-SubCell"/>
</dbReference>
<feature type="transmembrane region" description="Helical" evidence="7">
    <location>
        <begin position="168"/>
        <end position="190"/>
    </location>
</feature>
<sequence length="884" mass="98083">MDGNRAKTVSKLRNFAFACFVLFLKINLVNSNNLTSISVKAQSGANIDLNGPNYTDIGNGNHGHNYSEYDPKGMGGFYNMTINFMNLLVPQQIFPEGSVEVVNGEVIVNELKPLLSHYASLLAFVIILLVIGICMPLCGLCFWCCRCCGNCGANPKPLDKNGDLSKKIGLASALVVLGTLLLFGVISAFVSNEQLQEGTVQLPNNVTITVRDIDVYIQSTSDQINILLKDNYKELEGVLVTNLDDCSAILADQLEEISNATALTEVVKIVGSLDDIRSNLTFLQGVTEEMPKKANELKDVLQNVKNSLQETLQKCSQKECADMLTQHVNQLGTVTDFDSLPKITEQIKELDKILKSGITNNVLEGQRELEKIQKEIKGQIGTQIENVKKSVDEAGKQIVAGGSNITSVLRDLGQTLENSVEKPLEEFGGYLDEYSVYRYYPELAVCLILLIVVLCIVLGLMFGVFCKHPDANGGNCCDKSMGSCFLMIGVGMMFFIAIILVVAIIIHVSVGIAGQRVICDTLREPNNSQIAKLIDDILKGTDSAGIGIDIEINRVLSSCHQNLSFYNVFELQNLFDIDEIITYLDKFDITKMLNELIKQIQVDTEHITLLSADAEKNLRNLIASGIANIKFIMFIDKFNTTITTVNLDLLAGKLNELNGIVPSGVQDELTKSASKLREYQQTYVLPMITTAQKTKVVAKNLMEGLKFGKESFEMAINSLIDEVKAAEDYLQNKGVTALTKIARNFVLEIEKLIRSYLYRVIDNTKEKVGQCGPLSAGLNSTLIATCDKILLPLNGYWFSLFWCLLFFIPTLICSIILATMYKKSEQFQGLQSYDGHIQRPKFNINAQKTYDYEYYDASRHRITPDKMMMVWTTVWSSIDAAPNL</sequence>
<dbReference type="AlphaFoldDB" id="A0A5N4A9U7"/>
<comment type="caution">
    <text evidence="8">The sequence shown here is derived from an EMBL/GenBank/DDBJ whole genome shotgun (WGS) entry which is preliminary data.</text>
</comment>
<dbReference type="Pfam" id="PF05478">
    <property type="entry name" value="Prominin"/>
    <property type="match status" value="1"/>
</dbReference>
<dbReference type="OrthoDB" id="6229420at2759"/>
<evidence type="ECO:0000256" key="4">
    <source>
        <dbReference type="ARBA" id="ARBA00022989"/>
    </source>
</evidence>
<keyword evidence="5 7" id="KW-0472">Membrane</keyword>
<comment type="subcellular location">
    <subcellularLocation>
        <location evidence="1">Membrane</location>
        <topology evidence="1">Multi-pass membrane protein</topology>
    </subcellularLocation>
</comment>
<reference evidence="8 9" key="1">
    <citation type="journal article" date="2018" name="Elife">
        <title>Firefly genomes illuminate parallel origins of bioluminescence in beetles.</title>
        <authorList>
            <person name="Fallon T.R."/>
            <person name="Lower S.E."/>
            <person name="Chang C.H."/>
            <person name="Bessho-Uehara M."/>
            <person name="Martin G.J."/>
            <person name="Bewick A.J."/>
            <person name="Behringer M."/>
            <person name="Debat H.J."/>
            <person name="Wong I."/>
            <person name="Day J.C."/>
            <person name="Suvorov A."/>
            <person name="Silva C.J."/>
            <person name="Stanger-Hall K.F."/>
            <person name="Hall D.W."/>
            <person name="Schmitz R.J."/>
            <person name="Nelson D.R."/>
            <person name="Lewis S.M."/>
            <person name="Shigenobu S."/>
            <person name="Bybee S.M."/>
            <person name="Larracuente A.M."/>
            <person name="Oba Y."/>
            <person name="Weng J.K."/>
        </authorList>
    </citation>
    <scope>NUCLEOTIDE SEQUENCE [LARGE SCALE GENOMIC DNA]</scope>
    <source>
        <strain evidence="8">1611_PpyrPB1</strain>
        <tissue evidence="8">Whole body</tissue>
    </source>
</reference>
<evidence type="ECO:0000256" key="2">
    <source>
        <dbReference type="ARBA" id="ARBA00006058"/>
    </source>
</evidence>
<evidence type="ECO:0000256" key="3">
    <source>
        <dbReference type="ARBA" id="ARBA00022692"/>
    </source>
</evidence>
<comment type="similarity">
    <text evidence="2">Belongs to the prominin family.</text>
</comment>
<keyword evidence="3 7" id="KW-0812">Transmembrane</keyword>
<feature type="transmembrane region" description="Helical" evidence="7">
    <location>
        <begin position="12"/>
        <end position="29"/>
    </location>
</feature>
<evidence type="ECO:0000256" key="6">
    <source>
        <dbReference type="ARBA" id="ARBA00023180"/>
    </source>
</evidence>
<keyword evidence="9" id="KW-1185">Reference proteome</keyword>
<dbReference type="Proteomes" id="UP000327044">
    <property type="component" value="Unassembled WGS sequence"/>
</dbReference>
<evidence type="ECO:0000256" key="1">
    <source>
        <dbReference type="ARBA" id="ARBA00004141"/>
    </source>
</evidence>
<organism evidence="8 9">
    <name type="scientific">Photinus pyralis</name>
    <name type="common">Common eastern firefly</name>
    <name type="synonym">Lampyris pyralis</name>
    <dbReference type="NCBI Taxonomy" id="7054"/>
    <lineage>
        <taxon>Eukaryota</taxon>
        <taxon>Metazoa</taxon>
        <taxon>Ecdysozoa</taxon>
        <taxon>Arthropoda</taxon>
        <taxon>Hexapoda</taxon>
        <taxon>Insecta</taxon>
        <taxon>Pterygota</taxon>
        <taxon>Neoptera</taxon>
        <taxon>Endopterygota</taxon>
        <taxon>Coleoptera</taxon>
        <taxon>Polyphaga</taxon>
        <taxon>Elateriformia</taxon>
        <taxon>Elateroidea</taxon>
        <taxon>Lampyridae</taxon>
        <taxon>Lampyrinae</taxon>
        <taxon>Photinus</taxon>
    </lineage>
</organism>
<feature type="transmembrane region" description="Helical" evidence="7">
    <location>
        <begin position="485"/>
        <end position="510"/>
    </location>
</feature>
<dbReference type="FunCoup" id="A0A5N4A9U7">
    <property type="interactions" value="70"/>
</dbReference>
<dbReference type="PANTHER" id="PTHR22730">
    <property type="entry name" value="PROMININ PROM PROTEIN"/>
    <property type="match status" value="1"/>
</dbReference>
<evidence type="ECO:0000313" key="8">
    <source>
        <dbReference type="EMBL" id="KAB0794087.1"/>
    </source>
</evidence>
<accession>A0A5N4A9U7</accession>
<evidence type="ECO:0008006" key="10">
    <source>
        <dbReference type="Google" id="ProtNLM"/>
    </source>
</evidence>
<dbReference type="InterPro" id="IPR008795">
    <property type="entry name" value="Prominin"/>
</dbReference>
<dbReference type="PANTHER" id="PTHR22730:SF1">
    <property type="entry name" value="PROMININ-LIKE PROTEIN"/>
    <property type="match status" value="1"/>
</dbReference>